<keyword evidence="2" id="KW-1185">Reference proteome</keyword>
<accession>A0ABY2SJZ3</accession>
<evidence type="ECO:0000313" key="2">
    <source>
        <dbReference type="Proteomes" id="UP000305202"/>
    </source>
</evidence>
<comment type="caution">
    <text evidence="1">The sequence shown here is derived from an EMBL/GenBank/DDBJ whole genome shotgun (WGS) entry which is preliminary data.</text>
</comment>
<name>A0ABY2SJZ3_9HYPH</name>
<organism evidence="1 2">
    <name type="scientific">Martelella alba</name>
    <dbReference type="NCBI Taxonomy" id="2590451"/>
    <lineage>
        <taxon>Bacteria</taxon>
        <taxon>Pseudomonadati</taxon>
        <taxon>Pseudomonadota</taxon>
        <taxon>Alphaproteobacteria</taxon>
        <taxon>Hyphomicrobiales</taxon>
        <taxon>Aurantimonadaceae</taxon>
        <taxon>Martelella</taxon>
    </lineage>
</organism>
<dbReference type="EMBL" id="SZPQ01000041">
    <property type="protein sequence ID" value="TKI03541.1"/>
    <property type="molecule type" value="Genomic_DNA"/>
</dbReference>
<reference evidence="1 2" key="1">
    <citation type="submission" date="2019-04" db="EMBL/GenBank/DDBJ databases">
        <authorList>
            <person name="Li M."/>
            <person name="Gao C."/>
        </authorList>
    </citation>
    <scope>NUCLEOTIDE SEQUENCE [LARGE SCALE GENOMIC DNA]</scope>
    <source>
        <strain evidence="1 2">BGMRC 2031</strain>
    </source>
</reference>
<evidence type="ECO:0000313" key="1">
    <source>
        <dbReference type="EMBL" id="TKI03541.1"/>
    </source>
</evidence>
<sequence>MPWIEEVVTLAITSIPESLEANHGIVSATAKSLHINRNTVRKYRDDYLMKRHVIVNGRLYKLYQRGKYER</sequence>
<dbReference type="RefSeq" id="WP_136992281.1">
    <property type="nucleotide sequence ID" value="NZ_SZPQ01000041.1"/>
</dbReference>
<gene>
    <name evidence="1" type="ORF">FCN80_20905</name>
</gene>
<protein>
    <submittedName>
        <fullName evidence="1">Protein ninH</fullName>
    </submittedName>
</protein>
<proteinExistence type="predicted"/>
<dbReference type="Pfam" id="PF06322">
    <property type="entry name" value="Phage_NinH"/>
    <property type="match status" value="1"/>
</dbReference>
<dbReference type="Proteomes" id="UP000305202">
    <property type="component" value="Unassembled WGS sequence"/>
</dbReference>
<dbReference type="InterPro" id="IPR010454">
    <property type="entry name" value="Phage_NinH"/>
</dbReference>